<reference evidence="2 3" key="1">
    <citation type="submission" date="2017-03" db="EMBL/GenBank/DDBJ databases">
        <title>Genomes of endolithic fungi from Antarctica.</title>
        <authorList>
            <person name="Coleine C."/>
            <person name="Masonjones S."/>
            <person name="Stajich J.E."/>
        </authorList>
    </citation>
    <scope>NUCLEOTIDE SEQUENCE [LARGE SCALE GENOMIC DNA]</scope>
    <source>
        <strain evidence="2 3">CCFEE 5184</strain>
    </source>
</reference>
<keyword evidence="3" id="KW-1185">Reference proteome</keyword>
<dbReference type="EMBL" id="NAJQ01000223">
    <property type="protein sequence ID" value="TKA74521.1"/>
    <property type="molecule type" value="Genomic_DNA"/>
</dbReference>
<feature type="region of interest" description="Disordered" evidence="1">
    <location>
        <begin position="1"/>
        <end position="103"/>
    </location>
</feature>
<proteinExistence type="predicted"/>
<dbReference type="OrthoDB" id="5391053at2759"/>
<feature type="compositionally biased region" description="Acidic residues" evidence="1">
    <location>
        <begin position="561"/>
        <end position="572"/>
    </location>
</feature>
<feature type="region of interest" description="Disordered" evidence="1">
    <location>
        <begin position="255"/>
        <end position="298"/>
    </location>
</feature>
<feature type="region of interest" description="Disordered" evidence="1">
    <location>
        <begin position="120"/>
        <end position="154"/>
    </location>
</feature>
<name>A0A4U0XED6_9PEZI</name>
<evidence type="ECO:0000313" key="3">
    <source>
        <dbReference type="Proteomes" id="UP000309340"/>
    </source>
</evidence>
<dbReference type="Proteomes" id="UP000309340">
    <property type="component" value="Unassembled WGS sequence"/>
</dbReference>
<feature type="region of interest" description="Disordered" evidence="1">
    <location>
        <begin position="561"/>
        <end position="594"/>
    </location>
</feature>
<organism evidence="2 3">
    <name type="scientific">Friedmanniomyces simplex</name>
    <dbReference type="NCBI Taxonomy" id="329884"/>
    <lineage>
        <taxon>Eukaryota</taxon>
        <taxon>Fungi</taxon>
        <taxon>Dikarya</taxon>
        <taxon>Ascomycota</taxon>
        <taxon>Pezizomycotina</taxon>
        <taxon>Dothideomycetes</taxon>
        <taxon>Dothideomycetidae</taxon>
        <taxon>Mycosphaerellales</taxon>
        <taxon>Teratosphaeriaceae</taxon>
        <taxon>Friedmanniomyces</taxon>
    </lineage>
</organism>
<dbReference type="AlphaFoldDB" id="A0A4U0XED6"/>
<feature type="compositionally biased region" description="Basic and acidic residues" evidence="1">
    <location>
        <begin position="277"/>
        <end position="298"/>
    </location>
</feature>
<feature type="compositionally biased region" description="Basic and acidic residues" evidence="1">
    <location>
        <begin position="255"/>
        <end position="265"/>
    </location>
</feature>
<accession>A0A4U0XED6</accession>
<evidence type="ECO:0000256" key="1">
    <source>
        <dbReference type="SAM" id="MobiDB-lite"/>
    </source>
</evidence>
<feature type="compositionally biased region" description="Polar residues" evidence="1">
    <location>
        <begin position="573"/>
        <end position="585"/>
    </location>
</feature>
<evidence type="ECO:0000313" key="2">
    <source>
        <dbReference type="EMBL" id="TKA74521.1"/>
    </source>
</evidence>
<gene>
    <name evidence="2" type="ORF">B0A55_08044</name>
</gene>
<comment type="caution">
    <text evidence="2">The sequence shown here is derived from an EMBL/GenBank/DDBJ whole genome shotgun (WGS) entry which is preliminary data.</text>
</comment>
<feature type="compositionally biased region" description="Acidic residues" evidence="1">
    <location>
        <begin position="122"/>
        <end position="139"/>
    </location>
</feature>
<sequence>MKNFGHNLGRRLGLFKSRRRQGRPAKLQDLQADIQEDLAGAITPSPVSETGVTSPAWTEQQDDGGVEIPTGPDPETDQIASPSQREADVEPDTIETPHDAQSDGALDILPEQEADALAPEELQTDEQADGPPEPVDESGVEMFSEERPESMSADQLTTYAGQQAIRDMMYAEYEGEDETDYIAGPSRIVYASDGIQAECGALLLTLDLSKKIQQAIRAQRIFLQVHRATKAEDAANRVFEGKLRRQIARHQRRIRTLEASEHDQADDAEDGAAGGSWRDDPDGVRNDNADEAENSKAHGEIGILRGELSNLHLLVENTNAKRQGFAGEIEYKVQMFREAQAEVNAYLEEAFVVASLLEPAVIEPEEAVEELDIDAEYQRICRMAQEDAENGFLEVAPLHRCDEDGVVPLQSPDEQAKSQLKDAYWQAQQELESAWAAFNRRTETRALEEQANEVAVARGEQPRDVTPLDFDLRCVVRNQELTHDIINAEEALAQTKEACLEAGVQLVENDQESGFADHASDGYRESSEAAWIASAQGDEKVLAWLDGLPDPDVPFVEREEVEEVEVERDESDGQSVSPSDSNSLGNGIAGGSRRRRIDKWREICGW</sequence>
<feature type="compositionally biased region" description="Polar residues" evidence="1">
    <location>
        <begin position="45"/>
        <end position="59"/>
    </location>
</feature>
<protein>
    <submittedName>
        <fullName evidence="2">Uncharacterized protein</fullName>
    </submittedName>
</protein>